<dbReference type="SUPFAM" id="SSF46689">
    <property type="entry name" value="Homeodomain-like"/>
    <property type="match status" value="2"/>
</dbReference>
<comment type="caution">
    <text evidence="18">The sequence shown here is derived from an EMBL/GenBank/DDBJ whole genome shotgun (WGS) entry which is preliminary data.</text>
</comment>
<dbReference type="Pfam" id="PF00569">
    <property type="entry name" value="ZZ"/>
    <property type="match status" value="1"/>
</dbReference>
<dbReference type="PROSITE" id="PS51293">
    <property type="entry name" value="SANT"/>
    <property type="match status" value="1"/>
</dbReference>
<feature type="region of interest" description="Disordered" evidence="12">
    <location>
        <begin position="436"/>
        <end position="520"/>
    </location>
</feature>
<dbReference type="SMART" id="SM00291">
    <property type="entry name" value="ZnF_ZZ"/>
    <property type="match status" value="1"/>
</dbReference>
<feature type="compositionally biased region" description="Low complexity" evidence="12">
    <location>
        <begin position="38"/>
        <end position="51"/>
    </location>
</feature>
<feature type="compositionally biased region" description="Basic and acidic residues" evidence="12">
    <location>
        <begin position="436"/>
        <end position="458"/>
    </location>
</feature>
<dbReference type="PROSITE" id="PS50135">
    <property type="entry name" value="ZF_ZZ_2"/>
    <property type="match status" value="1"/>
</dbReference>
<dbReference type="PROSITE" id="PS50090">
    <property type="entry name" value="MYB_LIKE"/>
    <property type="match status" value="1"/>
</dbReference>
<keyword evidence="8" id="KW-0804">Transcription</keyword>
<dbReference type="PROSITE" id="PS01357">
    <property type="entry name" value="ZF_ZZ_1"/>
    <property type="match status" value="1"/>
</dbReference>
<dbReference type="SUPFAM" id="SSF57850">
    <property type="entry name" value="RING/U-box"/>
    <property type="match status" value="1"/>
</dbReference>
<dbReference type="GO" id="GO:0005634">
    <property type="term" value="C:nucleus"/>
    <property type="evidence" value="ECO:0007669"/>
    <property type="project" value="UniProtKB-SubCell"/>
</dbReference>
<dbReference type="Proteomes" id="UP001187192">
    <property type="component" value="Unassembled WGS sequence"/>
</dbReference>
<dbReference type="Gene3D" id="3.30.60.90">
    <property type="match status" value="1"/>
</dbReference>
<evidence type="ECO:0000313" key="19">
    <source>
        <dbReference type="Proteomes" id="UP001187192"/>
    </source>
</evidence>
<feature type="compositionally biased region" description="Basic and acidic residues" evidence="12">
    <location>
        <begin position="770"/>
        <end position="807"/>
    </location>
</feature>
<dbReference type="Pfam" id="PF00249">
    <property type="entry name" value="Myb_DNA-binding"/>
    <property type="match status" value="1"/>
</dbReference>
<dbReference type="GO" id="GO:0003677">
    <property type="term" value="F:DNA binding"/>
    <property type="evidence" value="ECO:0007669"/>
    <property type="project" value="UniProtKB-KW"/>
</dbReference>
<feature type="compositionally biased region" description="Basic and acidic residues" evidence="12">
    <location>
        <begin position="827"/>
        <end position="844"/>
    </location>
</feature>
<keyword evidence="7" id="KW-0238">DNA-binding</keyword>
<evidence type="ECO:0000256" key="7">
    <source>
        <dbReference type="ARBA" id="ARBA00023125"/>
    </source>
</evidence>
<keyword evidence="3" id="KW-0479">Metal-binding</keyword>
<name>A0AA87ZI34_FICCA</name>
<dbReference type="InterPro" id="IPR001005">
    <property type="entry name" value="SANT/Myb"/>
</dbReference>
<keyword evidence="9" id="KW-0539">Nucleus</keyword>
<feature type="coiled-coil region" evidence="11">
    <location>
        <begin position="870"/>
        <end position="919"/>
    </location>
</feature>
<keyword evidence="11" id="KW-0175">Coiled coil</keyword>
<accession>A0AA87ZI34</accession>
<dbReference type="CDD" id="cd02336">
    <property type="entry name" value="ZZ_RSC8"/>
    <property type="match status" value="1"/>
</dbReference>
<feature type="compositionally biased region" description="Basic and acidic residues" evidence="12">
    <location>
        <begin position="650"/>
        <end position="661"/>
    </location>
</feature>
<feature type="compositionally biased region" description="Low complexity" evidence="12">
    <location>
        <begin position="78"/>
        <end position="90"/>
    </location>
</feature>
<dbReference type="InterPro" id="IPR032451">
    <property type="entry name" value="SMARCC_C"/>
</dbReference>
<evidence type="ECO:0000259" key="15">
    <source>
        <dbReference type="PROSITE" id="PS50934"/>
    </source>
</evidence>
<dbReference type="PROSITE" id="PS51294">
    <property type="entry name" value="HTH_MYB"/>
    <property type="match status" value="1"/>
</dbReference>
<evidence type="ECO:0000259" key="14">
    <source>
        <dbReference type="PROSITE" id="PS50135"/>
    </source>
</evidence>
<feature type="compositionally biased region" description="Basic and acidic residues" evidence="12">
    <location>
        <begin position="622"/>
        <end position="642"/>
    </location>
</feature>
<feature type="region of interest" description="Disordered" evidence="12">
    <location>
        <begin position="613"/>
        <end position="849"/>
    </location>
</feature>
<feature type="compositionally biased region" description="Polar residues" evidence="12">
    <location>
        <begin position="671"/>
        <end position="692"/>
    </location>
</feature>
<evidence type="ECO:0000256" key="4">
    <source>
        <dbReference type="ARBA" id="ARBA00022771"/>
    </source>
</evidence>
<dbReference type="Pfam" id="PF04433">
    <property type="entry name" value="SWIRM"/>
    <property type="match status" value="1"/>
</dbReference>
<dbReference type="InterPro" id="IPR043145">
    <property type="entry name" value="Znf_ZZ_sf"/>
</dbReference>
<dbReference type="InterPro" id="IPR036388">
    <property type="entry name" value="WH-like_DNA-bd_sf"/>
</dbReference>
<evidence type="ECO:0008006" key="20">
    <source>
        <dbReference type="Google" id="ProtNLM"/>
    </source>
</evidence>
<reference evidence="18" key="1">
    <citation type="submission" date="2023-07" db="EMBL/GenBank/DDBJ databases">
        <title>draft genome sequence of fig (Ficus carica).</title>
        <authorList>
            <person name="Takahashi T."/>
            <person name="Nishimura K."/>
        </authorList>
    </citation>
    <scope>NUCLEOTIDE SEQUENCE</scope>
</reference>
<evidence type="ECO:0000256" key="11">
    <source>
        <dbReference type="SAM" id="Coils"/>
    </source>
</evidence>
<dbReference type="CDD" id="cd00167">
    <property type="entry name" value="SANT"/>
    <property type="match status" value="1"/>
</dbReference>
<keyword evidence="5" id="KW-0862">Zinc</keyword>
<dbReference type="PANTHER" id="PTHR12802">
    <property type="entry name" value="SWI/SNF COMPLEX-RELATED"/>
    <property type="match status" value="1"/>
</dbReference>
<keyword evidence="19" id="KW-1185">Reference proteome</keyword>
<feature type="compositionally biased region" description="Basic and acidic residues" evidence="12">
    <location>
        <begin position="709"/>
        <end position="740"/>
    </location>
</feature>
<feature type="domain" description="SWIRM" evidence="15">
    <location>
        <begin position="150"/>
        <end position="247"/>
    </location>
</feature>
<dbReference type="InterPro" id="IPR009057">
    <property type="entry name" value="Homeodomain-like_sf"/>
</dbReference>
<dbReference type="EMBL" id="BTGU01000007">
    <property type="protein sequence ID" value="GMN37409.1"/>
    <property type="molecule type" value="Genomic_DNA"/>
</dbReference>
<dbReference type="PROSITE" id="PS50934">
    <property type="entry name" value="SWIRM"/>
    <property type="match status" value="1"/>
</dbReference>
<protein>
    <recommendedName>
        <fullName evidence="20">SWI/SNF complex subunit SWI3D</fullName>
    </recommendedName>
</protein>
<gene>
    <name evidence="18" type="ORF">TIFTF001_006783</name>
</gene>
<dbReference type="InterPro" id="IPR000433">
    <property type="entry name" value="Znf_ZZ"/>
</dbReference>
<dbReference type="AlphaFoldDB" id="A0AA87ZI34"/>
<dbReference type="InterPro" id="IPR017930">
    <property type="entry name" value="Myb_dom"/>
</dbReference>
<dbReference type="Gene3D" id="1.10.10.60">
    <property type="entry name" value="Homeodomain-like"/>
    <property type="match status" value="1"/>
</dbReference>
<dbReference type="SMART" id="SM00717">
    <property type="entry name" value="SANT"/>
    <property type="match status" value="1"/>
</dbReference>
<feature type="domain" description="HTH myb-type" evidence="17">
    <location>
        <begin position="368"/>
        <end position="410"/>
    </location>
</feature>
<feature type="domain" description="ZZ-type" evidence="14">
    <location>
        <begin position="314"/>
        <end position="368"/>
    </location>
</feature>
<keyword evidence="2" id="KW-0217">Developmental protein</keyword>
<proteinExistence type="predicted"/>
<dbReference type="PANTHER" id="PTHR12802:SF41">
    <property type="entry name" value="BRAHMA ASSOCIATED PROTEIN 155 KDA"/>
    <property type="match status" value="1"/>
</dbReference>
<dbReference type="Gene3D" id="1.10.10.10">
    <property type="entry name" value="Winged helix-like DNA-binding domain superfamily/Winged helix DNA-binding domain"/>
    <property type="match status" value="1"/>
</dbReference>
<feature type="domain" description="Myb-like" evidence="13">
    <location>
        <begin position="368"/>
        <end position="418"/>
    </location>
</feature>
<keyword evidence="4 10" id="KW-0863">Zinc-finger</keyword>
<dbReference type="InterPro" id="IPR017884">
    <property type="entry name" value="SANT_dom"/>
</dbReference>
<feature type="region of interest" description="Disordered" evidence="12">
    <location>
        <begin position="1"/>
        <end position="98"/>
    </location>
</feature>
<feature type="compositionally biased region" description="Polar residues" evidence="12">
    <location>
        <begin position="992"/>
        <end position="1010"/>
    </location>
</feature>
<evidence type="ECO:0000256" key="2">
    <source>
        <dbReference type="ARBA" id="ARBA00022473"/>
    </source>
</evidence>
<evidence type="ECO:0000256" key="10">
    <source>
        <dbReference type="PROSITE-ProRule" id="PRU00228"/>
    </source>
</evidence>
<dbReference type="FunFam" id="1.10.10.60:FF:000014">
    <property type="entry name" value="SWI/SNF complex subunit SMARCC2 isoform C"/>
    <property type="match status" value="1"/>
</dbReference>
<evidence type="ECO:0000259" key="17">
    <source>
        <dbReference type="PROSITE" id="PS51294"/>
    </source>
</evidence>
<keyword evidence="6" id="KW-0805">Transcription regulation</keyword>
<evidence type="ECO:0000256" key="3">
    <source>
        <dbReference type="ARBA" id="ARBA00022723"/>
    </source>
</evidence>
<evidence type="ECO:0000256" key="6">
    <source>
        <dbReference type="ARBA" id="ARBA00023015"/>
    </source>
</evidence>
<evidence type="ECO:0000259" key="13">
    <source>
        <dbReference type="PROSITE" id="PS50090"/>
    </source>
</evidence>
<comment type="subcellular location">
    <subcellularLocation>
        <location evidence="1">Nucleus</location>
    </subcellularLocation>
</comment>
<dbReference type="InterPro" id="IPR007526">
    <property type="entry name" value="SWIRM"/>
</dbReference>
<evidence type="ECO:0000256" key="1">
    <source>
        <dbReference type="ARBA" id="ARBA00004123"/>
    </source>
</evidence>
<dbReference type="Pfam" id="PF16495">
    <property type="entry name" value="SWIRM-assoc_1"/>
    <property type="match status" value="1"/>
</dbReference>
<feature type="compositionally biased region" description="Basic and acidic residues" evidence="12">
    <location>
        <begin position="475"/>
        <end position="512"/>
    </location>
</feature>
<organism evidence="18 19">
    <name type="scientific">Ficus carica</name>
    <name type="common">Common fig</name>
    <dbReference type="NCBI Taxonomy" id="3494"/>
    <lineage>
        <taxon>Eukaryota</taxon>
        <taxon>Viridiplantae</taxon>
        <taxon>Streptophyta</taxon>
        <taxon>Embryophyta</taxon>
        <taxon>Tracheophyta</taxon>
        <taxon>Spermatophyta</taxon>
        <taxon>Magnoliopsida</taxon>
        <taxon>eudicotyledons</taxon>
        <taxon>Gunneridae</taxon>
        <taxon>Pentapetalae</taxon>
        <taxon>rosids</taxon>
        <taxon>fabids</taxon>
        <taxon>Rosales</taxon>
        <taxon>Moraceae</taxon>
        <taxon>Ficeae</taxon>
        <taxon>Ficus</taxon>
    </lineage>
</organism>
<feature type="compositionally biased region" description="Polar residues" evidence="12">
    <location>
        <begin position="459"/>
        <end position="474"/>
    </location>
</feature>
<evidence type="ECO:0000313" key="18">
    <source>
        <dbReference type="EMBL" id="GMN37409.1"/>
    </source>
</evidence>
<evidence type="ECO:0000256" key="8">
    <source>
        <dbReference type="ARBA" id="ARBA00023163"/>
    </source>
</evidence>
<evidence type="ECO:0000259" key="16">
    <source>
        <dbReference type="PROSITE" id="PS51293"/>
    </source>
</evidence>
<evidence type="ECO:0000256" key="5">
    <source>
        <dbReference type="ARBA" id="ARBA00022833"/>
    </source>
</evidence>
<dbReference type="InterPro" id="IPR041984">
    <property type="entry name" value="Rsc8/Ssr1/Ssr2_ZZ"/>
</dbReference>
<evidence type="ECO:0000256" key="12">
    <source>
        <dbReference type="SAM" id="MobiDB-lite"/>
    </source>
</evidence>
<dbReference type="GO" id="GO:0008270">
    <property type="term" value="F:zinc ion binding"/>
    <property type="evidence" value="ECO:0007669"/>
    <property type="project" value="UniProtKB-KW"/>
</dbReference>
<feature type="region of interest" description="Disordered" evidence="12">
    <location>
        <begin position="954"/>
        <end position="1010"/>
    </location>
</feature>
<feature type="domain" description="SANT" evidence="16">
    <location>
        <begin position="371"/>
        <end position="422"/>
    </location>
</feature>
<feature type="compositionally biased region" description="Polar residues" evidence="12">
    <location>
        <begin position="741"/>
        <end position="758"/>
    </location>
</feature>
<feature type="compositionally biased region" description="Basic residues" evidence="12">
    <location>
        <begin position="26"/>
        <end position="37"/>
    </location>
</feature>
<sequence length="1010" mass="108175">MEEKRRDAGAPTAASGESPASEPTSSRRRAGGQKRKSGSLGSSGSSSTPSKRATREKSSLSLSHPPIHNGPLTRARQAPAGSASASAAPYAGGGAKLAAGQSKVPGVLSGEAVAAASVAEELRKESELQALEAGLEAKFEAIRSRSNSAHVVPSHCGWFSWTNIHPIEELTLPSFFNGKSESRTAEAYLEIRNWIMKKFHPNPSTQVELKDLSELEVGDLDAKQEVFEFLAHWGLINFHPFPPADSATGDAGGEGDGDGVAEKGSLADKLYHFEIPQSSMPVISKSNITAPAAPSGLFPESAIAEELVRPEGPSVEYHCNSCSADCSRKRYHCQKQADFDLCTDCFNNGKFDSGMSSSDFILMEPGEGAGLSGGKWTDQETLLLLEALELYKENWNEIAEHVATKTKAQCILHFVQMPIEDTFLDYDDNINSSSKENADLASTEKDSSAPKDAGEATKSETAASENQSPTSPIETSKEEMKDVKSSEDTSKSVDANEVKADQETSKPKEGSESKGGQETGEDCATKALKEAFEAVGYPLTSEAPLSFAEVGNPVMALASFLARLVGPDLATASAHNSMKSMSGNSPGVELAARHCFFLEDPPNDTKESAVLHSVAEVANGETQKDEITCDKKADSTPEDKTPLKAQNGESQEKPHAAKEPDAVVASEEADSVNSKKPNTSEIMKDQPPSTLGGSDDLKSQAQLPPSLIKESEGKSGEIPEPSESVKDVEMSEPPSEKNEPKQTVSSNLVSEPTQSAEPSENVHVVSDSLPPEKNEHGTIVQLERKSPAEAAKEVDMVPHSQQSEKIEPPQPVSANEAVENTASIVEDPTKDGEKEKHDSSETKKEHKINKVKRAAVSAISAAAVKAKLLANQEEEQIRRLSTLLIEKQLQKLETKLAFFNEMENVVMRVREQMDRSRQRLYHERAQIIAARLGLPASSSRVMPSSLPTNRIGMNVAGSVPRPPLSMVSQRPPMPRPMGTVASNPSIPLPTLAGSSIQPPSQDKLSSVGTK</sequence>
<evidence type="ECO:0000256" key="9">
    <source>
        <dbReference type="ARBA" id="ARBA00023242"/>
    </source>
</evidence>